<comment type="caution">
    <text evidence="1">The sequence shown here is derived from an EMBL/GenBank/DDBJ whole genome shotgun (WGS) entry which is preliminary data.</text>
</comment>
<organism evidence="1 2">
    <name type="scientific">Lactiplantibacillus daowaiensis</name>
    <dbReference type="NCBI Taxonomy" id="2559918"/>
    <lineage>
        <taxon>Bacteria</taxon>
        <taxon>Bacillati</taxon>
        <taxon>Bacillota</taxon>
        <taxon>Bacilli</taxon>
        <taxon>Lactobacillales</taxon>
        <taxon>Lactobacillaceae</taxon>
        <taxon>Lactiplantibacillus</taxon>
    </lineage>
</organism>
<evidence type="ECO:0000313" key="1">
    <source>
        <dbReference type="EMBL" id="MFC6181686.1"/>
    </source>
</evidence>
<dbReference type="EMBL" id="JBHSSC010000040">
    <property type="protein sequence ID" value="MFC6181686.1"/>
    <property type="molecule type" value="Genomic_DNA"/>
</dbReference>
<sequence length="90" mass="10176">MSPNDLVLYLKQINVLPTKPFWWQPFGRTAVCVDVDGQRSVYQLNIADHVVKVYQASSQNENSGDFHFKDSIQLTDQQLVALPKQPTSIG</sequence>
<evidence type="ECO:0000313" key="2">
    <source>
        <dbReference type="Proteomes" id="UP001596282"/>
    </source>
</evidence>
<gene>
    <name evidence="1" type="ORF">ACFP5Y_10670</name>
</gene>
<name>A0ABW1S1E3_9LACO</name>
<dbReference type="RefSeq" id="WP_137628624.1">
    <property type="nucleotide sequence ID" value="NZ_BJDJ01000010.1"/>
</dbReference>
<dbReference type="Proteomes" id="UP001596282">
    <property type="component" value="Unassembled WGS sequence"/>
</dbReference>
<reference evidence="2" key="1">
    <citation type="journal article" date="2019" name="Int. J. Syst. Evol. Microbiol.">
        <title>The Global Catalogue of Microorganisms (GCM) 10K type strain sequencing project: providing services to taxonomists for standard genome sequencing and annotation.</title>
        <authorList>
            <consortium name="The Broad Institute Genomics Platform"/>
            <consortium name="The Broad Institute Genome Sequencing Center for Infectious Disease"/>
            <person name="Wu L."/>
            <person name="Ma J."/>
        </authorList>
    </citation>
    <scope>NUCLEOTIDE SEQUENCE [LARGE SCALE GENOMIC DNA]</scope>
    <source>
        <strain evidence="2">CCM 8933</strain>
    </source>
</reference>
<accession>A0ABW1S1E3</accession>
<protein>
    <submittedName>
        <fullName evidence="1">Uncharacterized protein</fullName>
    </submittedName>
</protein>
<proteinExistence type="predicted"/>
<keyword evidence="2" id="KW-1185">Reference proteome</keyword>